<evidence type="ECO:0000313" key="2">
    <source>
        <dbReference type="Proteomes" id="UP001172386"/>
    </source>
</evidence>
<protein>
    <submittedName>
        <fullName evidence="1">Uncharacterized protein</fullName>
    </submittedName>
</protein>
<evidence type="ECO:0000313" key="1">
    <source>
        <dbReference type="EMBL" id="KAJ9652499.1"/>
    </source>
</evidence>
<sequence length="550" mass="63421">MDRCSCESQRHTCECSEHSNQRRRHSDVTQYQQSPTGISFQYKPLDRSKGAIRLVRVFPLHDGNTIQCQIIRAQILTTEYVAISYVWGSDNGQRTISLNGQQLTVRPNLFSFLRHAAEHRFDSLFWIDAICINQSDVEEKNGHVRHMGAIYANATKVIAWLADKSSVPSLAMCREPPRQWLCCDQHDRPRPTTRHYLQCDWKVPASLSWELVRHEYWSRLWIAQELGLAKRVDILWKGRFYSWSRLKCHLGHHIYRKGTPKRQSEARSKAFMRNLNYIAKLPIARYLKFVGSGPLGNLVPQFANHKCQIGHDHVFGLLSMARDGNSFEPDYRESCVSLLFRIMTFCYSNPVAAFTRKLGSALGLEPQAKGIPVEIIGHPKLDTGPYDVSHLCYQLADYDCQVEETDVIVRLPDTYLNFLFRPLRKNEDATHVSLRLVSRVNMVSKLVEKSVGRFGSGRPGQWKRDPEVVFEGATESMRKAVLTIELETKEARFFGDWQTVLSIFEISETQGAQGRLESRIRKWIQNPQLSHDKPMDFHSLALDTHSFIMR</sequence>
<organism evidence="1 2">
    <name type="scientific">Neophaeococcomyces mojaviensis</name>
    <dbReference type="NCBI Taxonomy" id="3383035"/>
    <lineage>
        <taxon>Eukaryota</taxon>
        <taxon>Fungi</taxon>
        <taxon>Dikarya</taxon>
        <taxon>Ascomycota</taxon>
        <taxon>Pezizomycotina</taxon>
        <taxon>Eurotiomycetes</taxon>
        <taxon>Chaetothyriomycetidae</taxon>
        <taxon>Chaetothyriales</taxon>
        <taxon>Chaetothyriales incertae sedis</taxon>
        <taxon>Neophaeococcomyces</taxon>
    </lineage>
</organism>
<gene>
    <name evidence="1" type="ORF">H2198_008247</name>
</gene>
<accession>A0ACC2ZYF4</accession>
<keyword evidence="2" id="KW-1185">Reference proteome</keyword>
<name>A0ACC2ZYF4_9EURO</name>
<dbReference type="Proteomes" id="UP001172386">
    <property type="component" value="Unassembled WGS sequence"/>
</dbReference>
<proteinExistence type="predicted"/>
<dbReference type="EMBL" id="JAPDRQ010000196">
    <property type="protein sequence ID" value="KAJ9652499.1"/>
    <property type="molecule type" value="Genomic_DNA"/>
</dbReference>
<comment type="caution">
    <text evidence="1">The sequence shown here is derived from an EMBL/GenBank/DDBJ whole genome shotgun (WGS) entry which is preliminary data.</text>
</comment>
<reference evidence="1" key="1">
    <citation type="submission" date="2022-10" db="EMBL/GenBank/DDBJ databases">
        <title>Culturing micro-colonial fungi from biological soil crusts in the Mojave desert and describing Neophaeococcomyces mojavensis, and introducing the new genera and species Taxawa tesnikishii.</title>
        <authorList>
            <person name="Kurbessoian T."/>
            <person name="Stajich J.E."/>
        </authorList>
    </citation>
    <scope>NUCLEOTIDE SEQUENCE</scope>
    <source>
        <strain evidence="1">JES_112</strain>
    </source>
</reference>